<name>A0ABU6VWL4_9FABA</name>
<keyword evidence="3" id="KW-1185">Reference proteome</keyword>
<evidence type="ECO:0000313" key="2">
    <source>
        <dbReference type="EMBL" id="MED6176208.1"/>
    </source>
</evidence>
<feature type="region of interest" description="Disordered" evidence="1">
    <location>
        <begin position="137"/>
        <end position="158"/>
    </location>
</feature>
<comment type="caution">
    <text evidence="2">The sequence shown here is derived from an EMBL/GenBank/DDBJ whole genome shotgun (WGS) entry which is preliminary data.</text>
</comment>
<feature type="region of interest" description="Disordered" evidence="1">
    <location>
        <begin position="84"/>
        <end position="114"/>
    </location>
</feature>
<evidence type="ECO:0000256" key="1">
    <source>
        <dbReference type="SAM" id="MobiDB-lite"/>
    </source>
</evidence>
<protein>
    <submittedName>
        <fullName evidence="2">Uncharacterized protein</fullName>
    </submittedName>
</protein>
<dbReference type="Proteomes" id="UP001341840">
    <property type="component" value="Unassembled WGS sequence"/>
</dbReference>
<organism evidence="2 3">
    <name type="scientific">Stylosanthes scabra</name>
    <dbReference type="NCBI Taxonomy" id="79078"/>
    <lineage>
        <taxon>Eukaryota</taxon>
        <taxon>Viridiplantae</taxon>
        <taxon>Streptophyta</taxon>
        <taxon>Embryophyta</taxon>
        <taxon>Tracheophyta</taxon>
        <taxon>Spermatophyta</taxon>
        <taxon>Magnoliopsida</taxon>
        <taxon>eudicotyledons</taxon>
        <taxon>Gunneridae</taxon>
        <taxon>Pentapetalae</taxon>
        <taxon>rosids</taxon>
        <taxon>fabids</taxon>
        <taxon>Fabales</taxon>
        <taxon>Fabaceae</taxon>
        <taxon>Papilionoideae</taxon>
        <taxon>50 kb inversion clade</taxon>
        <taxon>dalbergioids sensu lato</taxon>
        <taxon>Dalbergieae</taxon>
        <taxon>Pterocarpus clade</taxon>
        <taxon>Stylosanthes</taxon>
    </lineage>
</organism>
<dbReference type="EMBL" id="JASCZI010152484">
    <property type="protein sequence ID" value="MED6176208.1"/>
    <property type="molecule type" value="Genomic_DNA"/>
</dbReference>
<sequence>MPTCCYYYGRIGHENTYETATKDEEASLNKSKGLGPWVKAEQTGKRVELTQQQFKGKEATDEEQEKRRKEKLIERLMEKFANLSMSDHKRLDAGKGKEQKHQWQQRRRLLSSLAEPNEDLELELPWAWEPMDNESFEQAHKAEVSQSCFLNGNKEEGE</sequence>
<evidence type="ECO:0000313" key="3">
    <source>
        <dbReference type="Proteomes" id="UP001341840"/>
    </source>
</evidence>
<proteinExistence type="predicted"/>
<reference evidence="2 3" key="1">
    <citation type="journal article" date="2023" name="Plants (Basel)">
        <title>Bridging the Gap: Combining Genomics and Transcriptomics Approaches to Understand Stylosanthes scabra, an Orphan Legume from the Brazilian Caatinga.</title>
        <authorList>
            <person name="Ferreira-Neto J.R.C."/>
            <person name="da Silva M.D."/>
            <person name="Binneck E."/>
            <person name="de Melo N.F."/>
            <person name="da Silva R.H."/>
            <person name="de Melo A.L.T.M."/>
            <person name="Pandolfi V."/>
            <person name="Bustamante F.O."/>
            <person name="Brasileiro-Vidal A.C."/>
            <person name="Benko-Iseppon A.M."/>
        </authorList>
    </citation>
    <scope>NUCLEOTIDE SEQUENCE [LARGE SCALE GENOMIC DNA]</scope>
    <source>
        <tissue evidence="2">Leaves</tissue>
    </source>
</reference>
<gene>
    <name evidence="2" type="ORF">PIB30_085884</name>
</gene>
<accession>A0ABU6VWL4</accession>
<feature type="compositionally biased region" description="Basic and acidic residues" evidence="1">
    <location>
        <begin position="86"/>
        <end position="101"/>
    </location>
</feature>